<dbReference type="EMBL" id="PP856722">
    <property type="protein sequence ID" value="XCH40594.1"/>
    <property type="molecule type" value="Genomic_DNA"/>
</dbReference>
<organism evidence="1">
    <name type="scientific">Salmonella phage vB_SEnST11_KE23</name>
    <dbReference type="NCBI Taxonomy" id="3161174"/>
    <lineage>
        <taxon>Viruses</taxon>
        <taxon>Duplodnaviria</taxon>
        <taxon>Heunggongvirae</taxon>
        <taxon>Uroviricota</taxon>
        <taxon>Caudoviricetes</taxon>
        <taxon>Vequintavirinae</taxon>
        <taxon>Seunavirus</taxon>
    </lineage>
</organism>
<reference evidence="1" key="1">
    <citation type="submission" date="2024-05" db="EMBL/GenBank/DDBJ databases">
        <authorList>
            <person name="Mugo M.M."/>
            <person name="Musyoki A.M."/>
            <person name="Makumi A.M."/>
            <person name="Mutai I."/>
            <person name="Drechsel O."/>
            <person name="Kering K.K."/>
            <person name="Muturi P."/>
            <person name="Mbae C.K."/>
            <person name="Kariuki S.M."/>
        </authorList>
    </citation>
    <scope>NUCLEOTIDE SEQUENCE</scope>
</reference>
<name>A0AAU8GF23_9CAUD</name>
<sequence>MHGDSTDLRSPRTALYDPETSVTATWPLSLKLHPVRLILLTDDQSVVQII</sequence>
<accession>A0AAU8GF23</accession>
<protein>
    <submittedName>
        <fullName evidence="1">Uncharacterized protein</fullName>
    </submittedName>
</protein>
<proteinExistence type="predicted"/>
<evidence type="ECO:0000313" key="1">
    <source>
        <dbReference type="EMBL" id="XCH40594.1"/>
    </source>
</evidence>
<gene>
    <name evidence="1" type="ORF">YRYPWZST_CDS0193</name>
</gene>